<accession>A0ABV2XCB4</accession>
<sequence length="129" mass="14560">MDSKRPRLVAEINDPKTIKIEKSVGYLQVWQATAGELDRHLKRLIALSLRRKAKQHKTILRAPKSDNGWRRILLPAHTVEAVRETIKDLEVGDRPNPMRLLFPARNGSLRNPTTSAAPGARRVGRTSRG</sequence>
<evidence type="ECO:0000256" key="1">
    <source>
        <dbReference type="SAM" id="MobiDB-lite"/>
    </source>
</evidence>
<evidence type="ECO:0000313" key="3">
    <source>
        <dbReference type="Proteomes" id="UP001550535"/>
    </source>
</evidence>
<keyword evidence="3" id="KW-1185">Reference proteome</keyword>
<dbReference type="InterPro" id="IPR013762">
    <property type="entry name" value="Integrase-like_cat_sf"/>
</dbReference>
<dbReference type="Gene3D" id="1.10.443.10">
    <property type="entry name" value="Intergrase catalytic core"/>
    <property type="match status" value="1"/>
</dbReference>
<organism evidence="2 3">
    <name type="scientific">Nocardia niwae</name>
    <dbReference type="NCBI Taxonomy" id="626084"/>
    <lineage>
        <taxon>Bacteria</taxon>
        <taxon>Bacillati</taxon>
        <taxon>Actinomycetota</taxon>
        <taxon>Actinomycetes</taxon>
        <taxon>Mycobacteriales</taxon>
        <taxon>Nocardiaceae</taxon>
        <taxon>Nocardia</taxon>
    </lineage>
</organism>
<comment type="caution">
    <text evidence="2">The sequence shown here is derived from an EMBL/GenBank/DDBJ whole genome shotgun (WGS) entry which is preliminary data.</text>
</comment>
<gene>
    <name evidence="2" type="ORF">ABZ507_17105</name>
</gene>
<evidence type="ECO:0000313" key="2">
    <source>
        <dbReference type="EMBL" id="MEU2123531.1"/>
    </source>
</evidence>
<reference evidence="2 3" key="1">
    <citation type="submission" date="2024-06" db="EMBL/GenBank/DDBJ databases">
        <title>The Natural Products Discovery Center: Release of the First 8490 Sequenced Strains for Exploring Actinobacteria Biosynthetic Diversity.</title>
        <authorList>
            <person name="Kalkreuter E."/>
            <person name="Kautsar S.A."/>
            <person name="Yang D."/>
            <person name="Bader C.D."/>
            <person name="Teijaro C.N."/>
            <person name="Fluegel L."/>
            <person name="Davis C.M."/>
            <person name="Simpson J.R."/>
            <person name="Lauterbach L."/>
            <person name="Steele A.D."/>
            <person name="Gui C."/>
            <person name="Meng S."/>
            <person name="Li G."/>
            <person name="Viehrig K."/>
            <person name="Ye F."/>
            <person name="Su P."/>
            <person name="Kiefer A.F."/>
            <person name="Nichols A."/>
            <person name="Cepeda A.J."/>
            <person name="Yan W."/>
            <person name="Fan B."/>
            <person name="Jiang Y."/>
            <person name="Adhikari A."/>
            <person name="Zheng C.-J."/>
            <person name="Schuster L."/>
            <person name="Cowan T.M."/>
            <person name="Smanski M.J."/>
            <person name="Chevrette M.G."/>
            <person name="De Carvalho L.P.S."/>
            <person name="Shen B."/>
        </authorList>
    </citation>
    <scope>NUCLEOTIDE SEQUENCE [LARGE SCALE GENOMIC DNA]</scope>
    <source>
        <strain evidence="2 3">NPDC019434</strain>
    </source>
</reference>
<name>A0ABV2XCB4_9NOCA</name>
<feature type="region of interest" description="Disordered" evidence="1">
    <location>
        <begin position="102"/>
        <end position="129"/>
    </location>
</feature>
<protein>
    <recommendedName>
        <fullName evidence="4">Integrase</fullName>
    </recommendedName>
</protein>
<dbReference type="EMBL" id="JBEYBR010000041">
    <property type="protein sequence ID" value="MEU2123531.1"/>
    <property type="molecule type" value="Genomic_DNA"/>
</dbReference>
<dbReference type="RefSeq" id="WP_357808880.1">
    <property type="nucleotide sequence ID" value="NZ_JBEYBM010000023.1"/>
</dbReference>
<evidence type="ECO:0008006" key="4">
    <source>
        <dbReference type="Google" id="ProtNLM"/>
    </source>
</evidence>
<proteinExistence type="predicted"/>
<dbReference type="Proteomes" id="UP001550535">
    <property type="component" value="Unassembled WGS sequence"/>
</dbReference>